<dbReference type="EMBL" id="JAVDQA010000002">
    <property type="protein sequence ID" value="MDR6300499.1"/>
    <property type="molecule type" value="Genomic_DNA"/>
</dbReference>
<proteinExistence type="predicted"/>
<dbReference type="Gene3D" id="2.70.70.10">
    <property type="entry name" value="Glucose Permease (Domain IIA)"/>
    <property type="match status" value="1"/>
</dbReference>
<feature type="domain" description="M23ase beta-sheet core" evidence="2">
    <location>
        <begin position="95"/>
        <end position="192"/>
    </location>
</feature>
<dbReference type="InterPro" id="IPR016047">
    <property type="entry name" value="M23ase_b-sheet_dom"/>
</dbReference>
<dbReference type="InterPro" id="IPR050570">
    <property type="entry name" value="Cell_wall_metabolism_enzyme"/>
</dbReference>
<protein>
    <submittedName>
        <fullName evidence="3">Murein DD-endopeptidase MepM/ murein hydrolase activator NlpD</fullName>
    </submittedName>
</protein>
<dbReference type="InterPro" id="IPR011055">
    <property type="entry name" value="Dup_hybrid_motif"/>
</dbReference>
<dbReference type="SUPFAM" id="SSF51261">
    <property type="entry name" value="Duplicated hybrid motif"/>
    <property type="match status" value="1"/>
</dbReference>
<keyword evidence="1" id="KW-0732">Signal</keyword>
<dbReference type="PANTHER" id="PTHR21666:SF289">
    <property type="entry name" value="L-ALA--D-GLU ENDOPEPTIDASE"/>
    <property type="match status" value="1"/>
</dbReference>
<accession>A0ABU1K4F5</accession>
<name>A0ABU1K4F5_9FLAO</name>
<dbReference type="Pfam" id="PF01551">
    <property type="entry name" value="Peptidase_M23"/>
    <property type="match status" value="1"/>
</dbReference>
<organism evidence="3 4">
    <name type="scientific">Mesonia maritima</name>
    <dbReference type="NCBI Taxonomy" id="1793873"/>
    <lineage>
        <taxon>Bacteria</taxon>
        <taxon>Pseudomonadati</taxon>
        <taxon>Bacteroidota</taxon>
        <taxon>Flavobacteriia</taxon>
        <taxon>Flavobacteriales</taxon>
        <taxon>Flavobacteriaceae</taxon>
        <taxon>Mesonia</taxon>
    </lineage>
</organism>
<reference evidence="3 4" key="1">
    <citation type="submission" date="2023-07" db="EMBL/GenBank/DDBJ databases">
        <title>Genomic Encyclopedia of Type Strains, Phase IV (KMG-IV): sequencing the most valuable type-strain genomes for metagenomic binning, comparative biology and taxonomic classification.</title>
        <authorList>
            <person name="Goeker M."/>
        </authorList>
    </citation>
    <scope>NUCLEOTIDE SEQUENCE [LARGE SCALE GENOMIC DNA]</scope>
    <source>
        <strain evidence="3 4">DSM 102814</strain>
    </source>
</reference>
<evidence type="ECO:0000313" key="3">
    <source>
        <dbReference type="EMBL" id="MDR6300499.1"/>
    </source>
</evidence>
<comment type="caution">
    <text evidence="3">The sequence shown here is derived from an EMBL/GenBank/DDBJ whole genome shotgun (WGS) entry which is preliminary data.</text>
</comment>
<evidence type="ECO:0000259" key="2">
    <source>
        <dbReference type="Pfam" id="PF01551"/>
    </source>
</evidence>
<dbReference type="CDD" id="cd12797">
    <property type="entry name" value="M23_peptidase"/>
    <property type="match status" value="1"/>
</dbReference>
<dbReference type="GO" id="GO:0016787">
    <property type="term" value="F:hydrolase activity"/>
    <property type="evidence" value="ECO:0007669"/>
    <property type="project" value="UniProtKB-KW"/>
</dbReference>
<evidence type="ECO:0000313" key="4">
    <source>
        <dbReference type="Proteomes" id="UP001257659"/>
    </source>
</evidence>
<evidence type="ECO:0000256" key="1">
    <source>
        <dbReference type="ARBA" id="ARBA00022729"/>
    </source>
</evidence>
<keyword evidence="4" id="KW-1185">Reference proteome</keyword>
<dbReference type="Proteomes" id="UP001257659">
    <property type="component" value="Unassembled WGS sequence"/>
</dbReference>
<sequence length="228" mass="26005">MNLSEKIKSLTSDFTPVIDSSIPQEEYVKIDLSEENEVLQKIDITSAVIFQNYITEFLKKKNAKVAYGGYLEKRALYKRSSYFLAEENPNKERNIHIGLDIWAPAKTEIIAPLEGKIHSFKNNQNFGDYGPTIILEHQVESFKFYTLYGHLSLNSIENCKVGKSIKQGERFAELGDSSVNGDYAPHLHFQLILKIEDFKGDYPGVSSAEKLDFYKENCPDPNLLLKID</sequence>
<dbReference type="PANTHER" id="PTHR21666">
    <property type="entry name" value="PEPTIDASE-RELATED"/>
    <property type="match status" value="1"/>
</dbReference>
<dbReference type="RefSeq" id="WP_309727404.1">
    <property type="nucleotide sequence ID" value="NZ_JAVDQA010000002.1"/>
</dbReference>
<keyword evidence="3" id="KW-0378">Hydrolase</keyword>
<gene>
    <name evidence="3" type="ORF">GGR31_001130</name>
</gene>